<dbReference type="PROSITE" id="PS51352">
    <property type="entry name" value="THIOREDOXIN_2"/>
    <property type="match status" value="1"/>
</dbReference>
<dbReference type="HOGENOM" id="CLU_050131_3_2_6"/>
<keyword evidence="3" id="KW-0479">Metal-binding</keyword>
<dbReference type="PANTHER" id="PTHR12151">
    <property type="entry name" value="ELECTRON TRANSPORT PROTIN SCO1/SENC FAMILY MEMBER"/>
    <property type="match status" value="1"/>
</dbReference>
<dbReference type="SUPFAM" id="SSF52833">
    <property type="entry name" value="Thioredoxin-like"/>
    <property type="match status" value="1"/>
</dbReference>
<keyword evidence="5" id="KW-0812">Transmembrane</keyword>
<evidence type="ECO:0000256" key="2">
    <source>
        <dbReference type="ARBA" id="ARBA00023008"/>
    </source>
</evidence>
<dbReference type="CDD" id="cd02968">
    <property type="entry name" value="SCO"/>
    <property type="match status" value="1"/>
</dbReference>
<evidence type="ECO:0000256" key="1">
    <source>
        <dbReference type="ARBA" id="ARBA00010996"/>
    </source>
</evidence>
<keyword evidence="5" id="KW-0472">Membrane</keyword>
<dbReference type="InterPro" id="IPR003782">
    <property type="entry name" value="SCO1/SenC"/>
</dbReference>
<dbReference type="InterPro" id="IPR036249">
    <property type="entry name" value="Thioredoxin-like_sf"/>
</dbReference>
<dbReference type="Proteomes" id="UP000002383">
    <property type="component" value="Chromosome"/>
</dbReference>
<feature type="binding site" evidence="3">
    <location>
        <position position="98"/>
    </location>
    <ligand>
        <name>Cu cation</name>
        <dbReference type="ChEBI" id="CHEBI:23378"/>
    </ligand>
</feature>
<keyword evidence="4" id="KW-1015">Disulfide bond</keyword>
<evidence type="ECO:0000256" key="5">
    <source>
        <dbReference type="SAM" id="Phobius"/>
    </source>
</evidence>
<evidence type="ECO:0000259" key="6">
    <source>
        <dbReference type="PROSITE" id="PS51352"/>
    </source>
</evidence>
<dbReference type="FunFam" id="3.40.30.10:FF:000013">
    <property type="entry name" value="Blast:Protein SCO1 homolog, mitochondrial"/>
    <property type="match status" value="1"/>
</dbReference>
<feature type="transmembrane region" description="Helical" evidence="5">
    <location>
        <begin position="15"/>
        <end position="35"/>
    </location>
</feature>
<feature type="binding site" evidence="3">
    <location>
        <position position="94"/>
    </location>
    <ligand>
        <name>Cu cation</name>
        <dbReference type="ChEBI" id="CHEBI:23378"/>
    </ligand>
</feature>
<dbReference type="Pfam" id="PF02630">
    <property type="entry name" value="SCO1-SenC"/>
    <property type="match status" value="1"/>
</dbReference>
<accession>B8GQC6</accession>
<reference evidence="7 8" key="1">
    <citation type="journal article" date="2011" name="Stand. Genomic Sci.">
        <title>Complete genome sequence of 'Thioalkalivibrio sulfidophilus' HL-EbGr7.</title>
        <authorList>
            <person name="Muyzer G."/>
            <person name="Sorokin D.Y."/>
            <person name="Mavromatis K."/>
            <person name="Lapidus A."/>
            <person name="Clum A."/>
            <person name="Ivanova N."/>
            <person name="Pati A."/>
            <person name="d'Haeseleer P."/>
            <person name="Woyke T."/>
            <person name="Kyrpides N.C."/>
        </authorList>
    </citation>
    <scope>NUCLEOTIDE SEQUENCE [LARGE SCALE GENOMIC DNA]</scope>
    <source>
        <strain evidence="7 8">HL-EbGR7</strain>
    </source>
</reference>
<evidence type="ECO:0000256" key="4">
    <source>
        <dbReference type="PIRSR" id="PIRSR603782-2"/>
    </source>
</evidence>
<sequence precursor="true">MWNNTRMTSTQNNRSLQIVLLVVAGVVALAIGLGIGMMQRDAAPGGTLTLQSGTWLTEPRPLPEFELVDMNGEPFTRASLENQWTFLFFGYTYCPDICPMTMALLASTFEEIRRADPSVDPRAVFVSVDPERDTPEALKTYVPYFHQEFLGVTGPMEQLTPLTRSMGILHRKAEDPRDPDNYLVDHSASIILINPRGEFQAVLSAPHQVETLASDFLQIHKRYRPG</sequence>
<gene>
    <name evidence="7" type="ordered locus">Tgr7_1235</name>
</gene>
<feature type="binding site" evidence="3">
    <location>
        <position position="186"/>
    </location>
    <ligand>
        <name>Cu cation</name>
        <dbReference type="ChEBI" id="CHEBI:23378"/>
    </ligand>
</feature>
<keyword evidence="8" id="KW-1185">Reference proteome</keyword>
<dbReference type="eggNOG" id="COG1999">
    <property type="taxonomic scope" value="Bacteria"/>
</dbReference>
<protein>
    <recommendedName>
        <fullName evidence="6">Thioredoxin domain-containing protein</fullName>
    </recommendedName>
</protein>
<dbReference type="PANTHER" id="PTHR12151:SF25">
    <property type="entry name" value="LINALOOL DEHYDRATASE_ISOMERASE DOMAIN-CONTAINING PROTEIN"/>
    <property type="match status" value="1"/>
</dbReference>
<keyword evidence="2 3" id="KW-0186">Copper</keyword>
<keyword evidence="5" id="KW-1133">Transmembrane helix</keyword>
<dbReference type="Gene3D" id="3.40.30.10">
    <property type="entry name" value="Glutaredoxin"/>
    <property type="match status" value="1"/>
</dbReference>
<name>B8GQC6_THISH</name>
<dbReference type="KEGG" id="tgr:Tgr7_1235"/>
<evidence type="ECO:0000313" key="8">
    <source>
        <dbReference type="Proteomes" id="UP000002383"/>
    </source>
</evidence>
<dbReference type="InterPro" id="IPR013766">
    <property type="entry name" value="Thioredoxin_domain"/>
</dbReference>
<evidence type="ECO:0000256" key="3">
    <source>
        <dbReference type="PIRSR" id="PIRSR603782-1"/>
    </source>
</evidence>
<evidence type="ECO:0000313" key="7">
    <source>
        <dbReference type="EMBL" id="ACL72321.1"/>
    </source>
</evidence>
<comment type="similarity">
    <text evidence="1">Belongs to the SCO1/2 family.</text>
</comment>
<proteinExistence type="inferred from homology"/>
<organism evidence="7 8">
    <name type="scientific">Thioalkalivibrio sulfidiphilus (strain HL-EbGR7)</name>
    <dbReference type="NCBI Taxonomy" id="396588"/>
    <lineage>
        <taxon>Bacteria</taxon>
        <taxon>Pseudomonadati</taxon>
        <taxon>Pseudomonadota</taxon>
        <taxon>Gammaproteobacteria</taxon>
        <taxon>Chromatiales</taxon>
        <taxon>Ectothiorhodospiraceae</taxon>
        <taxon>Thioalkalivibrio</taxon>
    </lineage>
</organism>
<dbReference type="EMBL" id="CP001339">
    <property type="protein sequence ID" value="ACL72321.1"/>
    <property type="molecule type" value="Genomic_DNA"/>
</dbReference>
<feature type="domain" description="Thioredoxin" evidence="6">
    <location>
        <begin position="56"/>
        <end position="222"/>
    </location>
</feature>
<dbReference type="GO" id="GO:0046872">
    <property type="term" value="F:metal ion binding"/>
    <property type="evidence" value="ECO:0007669"/>
    <property type="project" value="UniProtKB-KW"/>
</dbReference>
<dbReference type="AlphaFoldDB" id="B8GQC6"/>
<feature type="disulfide bond" description="Redox-active" evidence="4">
    <location>
        <begin position="94"/>
        <end position="98"/>
    </location>
</feature>
<dbReference type="STRING" id="396588.Tgr7_1235"/>